<evidence type="ECO:0000256" key="1">
    <source>
        <dbReference type="ARBA" id="ARBA00004245"/>
    </source>
</evidence>
<evidence type="ECO:0000259" key="7">
    <source>
        <dbReference type="Pfam" id="PF05010"/>
    </source>
</evidence>
<dbReference type="STRING" id="9402.L5KZ17"/>
<evidence type="ECO:0000256" key="3">
    <source>
        <dbReference type="ARBA" id="ARBA00022490"/>
    </source>
</evidence>
<dbReference type="FunCoup" id="L5KZ17">
    <property type="interactions" value="142"/>
</dbReference>
<dbReference type="InterPro" id="IPR007707">
    <property type="entry name" value="TACC_C"/>
</dbReference>
<evidence type="ECO:0000313" key="8">
    <source>
        <dbReference type="EMBL" id="ELK16048.1"/>
    </source>
</evidence>
<evidence type="ECO:0000256" key="2">
    <source>
        <dbReference type="ARBA" id="ARBA00009423"/>
    </source>
</evidence>
<dbReference type="InParanoid" id="L5KZ17"/>
<dbReference type="eggNOG" id="ENOG502S1X7">
    <property type="taxonomic scope" value="Eukaryota"/>
</dbReference>
<keyword evidence="5" id="KW-0206">Cytoskeleton</keyword>
<reference evidence="9" key="1">
    <citation type="journal article" date="2013" name="Science">
        <title>Comparative analysis of bat genomes provides insight into the evolution of flight and immunity.</title>
        <authorList>
            <person name="Zhang G."/>
            <person name="Cowled C."/>
            <person name="Shi Z."/>
            <person name="Huang Z."/>
            <person name="Bishop-Lilly K.A."/>
            <person name="Fang X."/>
            <person name="Wynne J.W."/>
            <person name="Xiong Z."/>
            <person name="Baker M.L."/>
            <person name="Zhao W."/>
            <person name="Tachedjian M."/>
            <person name="Zhu Y."/>
            <person name="Zhou P."/>
            <person name="Jiang X."/>
            <person name="Ng J."/>
            <person name="Yang L."/>
            <person name="Wu L."/>
            <person name="Xiao J."/>
            <person name="Feng Y."/>
            <person name="Chen Y."/>
            <person name="Sun X."/>
            <person name="Zhang Y."/>
            <person name="Marsh G.A."/>
            <person name="Crameri G."/>
            <person name="Broder C.C."/>
            <person name="Frey K.G."/>
            <person name="Wang L.F."/>
            <person name="Wang J."/>
        </authorList>
    </citation>
    <scope>NUCLEOTIDE SEQUENCE [LARGE SCALE GENOMIC DNA]</scope>
</reference>
<keyword evidence="3" id="KW-0963">Cytoplasm</keyword>
<dbReference type="GO" id="GO:0005856">
    <property type="term" value="C:cytoskeleton"/>
    <property type="evidence" value="ECO:0007669"/>
    <property type="project" value="UniProtKB-SubCell"/>
</dbReference>
<comment type="similarity">
    <text evidence="2">Belongs to the TACC family.</text>
</comment>
<evidence type="ECO:0000256" key="5">
    <source>
        <dbReference type="ARBA" id="ARBA00023212"/>
    </source>
</evidence>
<feature type="domain" description="Transforming acidic coiled-coil-containing protein C-terminal" evidence="7">
    <location>
        <begin position="358"/>
        <end position="425"/>
    </location>
</feature>
<gene>
    <name evidence="8" type="ORF">PAL_GLEAN10018070</name>
</gene>
<evidence type="ECO:0000256" key="4">
    <source>
        <dbReference type="ARBA" id="ARBA00023054"/>
    </source>
</evidence>
<organism evidence="8 9">
    <name type="scientific">Pteropus alecto</name>
    <name type="common">Black flying fox</name>
    <dbReference type="NCBI Taxonomy" id="9402"/>
    <lineage>
        <taxon>Eukaryota</taxon>
        <taxon>Metazoa</taxon>
        <taxon>Chordata</taxon>
        <taxon>Craniata</taxon>
        <taxon>Vertebrata</taxon>
        <taxon>Euteleostomi</taxon>
        <taxon>Mammalia</taxon>
        <taxon>Eutheria</taxon>
        <taxon>Laurasiatheria</taxon>
        <taxon>Chiroptera</taxon>
        <taxon>Yinpterochiroptera</taxon>
        <taxon>Pteropodoidea</taxon>
        <taxon>Pteropodidae</taxon>
        <taxon>Pteropodinae</taxon>
        <taxon>Pteropus</taxon>
    </lineage>
</organism>
<dbReference type="GO" id="GO:0007340">
    <property type="term" value="P:acrosome reaction"/>
    <property type="evidence" value="ECO:0007669"/>
    <property type="project" value="TreeGrafter"/>
</dbReference>
<dbReference type="PANTHER" id="PTHR35543:SF1">
    <property type="entry name" value="INTRAFLAGELLAR TRANSPORT-ASSOCIATED PROTEIN"/>
    <property type="match status" value="1"/>
</dbReference>
<dbReference type="Pfam" id="PF17722">
    <property type="entry name" value="IFTAP"/>
    <property type="match status" value="1"/>
</dbReference>
<sequence>MDEDQMIEEVLDKFVNCHEQTYEEFLSTFTHLSKEDNVTKRGAFGFRSSENIFSSIQFTHKNEPNDHHLRNQAVFLRTASQCSEEEQIMIDEGEKVGSSLQGDLNWAGKVKVDNFLEIEDLDVDEEIKLQMSKDLLPPLLPGEVEQDVSIGVPSYIPSMAQPPTPRVKPRPTMKEADKQREEILRDEVQPFSLDEEFDYDTVMLTPKFTPAEMDAITELSKQKRENTNRDLEETGDVIRKTAEISTVTEFPSIMLLLHPNGRGKRRQEATPMEGSILMRALQLAFLNFGCQLESSKDIFKAEIAGEALRAVGEVGTRNSLGAQAHAIPVRPEDGPRAIAPPPPEDMLQYSQEELDAAEIITQVTKEAQKQMEFDKIELQKALKEKDQLTTDMNPMDKSVSDLSKELKKQKEGIEVYPENEESLKQ</sequence>
<dbReference type="Proteomes" id="UP000010552">
    <property type="component" value="Unassembled WGS sequence"/>
</dbReference>
<keyword evidence="9" id="KW-1185">Reference proteome</keyword>
<dbReference type="GO" id="GO:0005829">
    <property type="term" value="C:cytosol"/>
    <property type="evidence" value="ECO:0007669"/>
    <property type="project" value="TreeGrafter"/>
</dbReference>
<feature type="compositionally biased region" description="Basic and acidic residues" evidence="6">
    <location>
        <begin position="398"/>
        <end position="413"/>
    </location>
</feature>
<evidence type="ECO:0000313" key="9">
    <source>
        <dbReference type="Proteomes" id="UP000010552"/>
    </source>
</evidence>
<dbReference type="PANTHER" id="PTHR35543">
    <property type="entry name" value="PROTEIN C11ORF74"/>
    <property type="match status" value="1"/>
</dbReference>
<accession>L5KZ17</accession>
<dbReference type="EMBL" id="KB030484">
    <property type="protein sequence ID" value="ELK16048.1"/>
    <property type="molecule type" value="Genomic_DNA"/>
</dbReference>
<dbReference type="GO" id="GO:0120160">
    <property type="term" value="F:intraciliary transport particle A binding"/>
    <property type="evidence" value="ECO:0007669"/>
    <property type="project" value="TreeGrafter"/>
</dbReference>
<dbReference type="GO" id="GO:0097731">
    <property type="term" value="C:9+0 non-motile cilium"/>
    <property type="evidence" value="ECO:0007669"/>
    <property type="project" value="TreeGrafter"/>
</dbReference>
<dbReference type="GO" id="GO:0007283">
    <property type="term" value="P:spermatogenesis"/>
    <property type="evidence" value="ECO:0007669"/>
    <property type="project" value="TreeGrafter"/>
</dbReference>
<evidence type="ECO:0000256" key="6">
    <source>
        <dbReference type="SAM" id="MobiDB-lite"/>
    </source>
</evidence>
<proteinExistence type="inferred from homology"/>
<dbReference type="Pfam" id="PF05010">
    <property type="entry name" value="TACC_C"/>
    <property type="match status" value="1"/>
</dbReference>
<keyword evidence="4" id="KW-0175">Coiled coil</keyword>
<dbReference type="InterPro" id="IPR040028">
    <property type="entry name" value="IFTAP"/>
</dbReference>
<comment type="subcellular location">
    <subcellularLocation>
        <location evidence="1">Cytoplasm</location>
        <location evidence="1">Cytoskeleton</location>
    </subcellularLocation>
</comment>
<protein>
    <recommendedName>
        <fullName evidence="7">Transforming acidic coiled-coil-containing protein C-terminal domain-containing protein</fullName>
    </recommendedName>
</protein>
<feature type="region of interest" description="Disordered" evidence="6">
    <location>
        <begin position="384"/>
        <end position="425"/>
    </location>
</feature>
<dbReference type="AlphaFoldDB" id="L5KZ17"/>
<name>L5KZ17_PTEAL</name>